<dbReference type="AlphaFoldDB" id="A0A9N8M231"/>
<feature type="region of interest" description="Disordered" evidence="1">
    <location>
        <begin position="483"/>
        <end position="502"/>
    </location>
</feature>
<organism evidence="2 3">
    <name type="scientific">Tilletia laevis</name>
    <dbReference type="NCBI Taxonomy" id="157183"/>
    <lineage>
        <taxon>Eukaryota</taxon>
        <taxon>Fungi</taxon>
        <taxon>Dikarya</taxon>
        <taxon>Basidiomycota</taxon>
        <taxon>Ustilaginomycotina</taxon>
        <taxon>Exobasidiomycetes</taxon>
        <taxon>Tilletiales</taxon>
        <taxon>Tilletiaceae</taxon>
        <taxon>Tilletia</taxon>
    </lineage>
</organism>
<comment type="caution">
    <text evidence="2">The sequence shown here is derived from an EMBL/GenBank/DDBJ whole genome shotgun (WGS) entry which is preliminary data.</text>
</comment>
<gene>
    <name evidence="2" type="ORF">JKILLFL_G6812</name>
</gene>
<keyword evidence="3" id="KW-1185">Reference proteome</keyword>
<name>A0A9N8M231_9BASI</name>
<evidence type="ECO:0008006" key="4">
    <source>
        <dbReference type="Google" id="ProtNLM"/>
    </source>
</evidence>
<evidence type="ECO:0000313" key="2">
    <source>
        <dbReference type="EMBL" id="CAD6940965.1"/>
    </source>
</evidence>
<dbReference type="EMBL" id="CAJHJF010004172">
    <property type="protein sequence ID" value="CAD6940965.1"/>
    <property type="molecule type" value="Genomic_DNA"/>
</dbReference>
<dbReference type="Proteomes" id="UP000836404">
    <property type="component" value="Unassembled WGS sequence"/>
</dbReference>
<accession>A0A9N8M231</accession>
<sequence length="502" mass="56782">MLFTTRILARASDHVSPSVRSAVARFFDTPELVLTVLEHLHQDRIDLLAVAAVSKQLRALALQVWIRHFDFGSKSYQHNLKLVQANNHLLAHIRCLRIVNCKGWHGQDDHKHPPFYWSQVQTLFSLLAAHTRPHAQGPLLDININIFDSERLLRALQQHPKSIQRISALRLLYRTRFSYTNGKYVDADQNACSTGCWTALALLFNEALSQRQTGSALRVLDYQSDVDPTEVDEADRAARLNFWSTLTAHASLHGLRLRFSVGDSVTYLLRHGSFPSLKNVEFSSGSLRGEPQLYLIVDAFLHRHTGLQQLYLILYRPASAPLILDQTFPALHTLELDSITSSTVSSERVLDLLRRHPGLRQTTTLWERDALHSLLSSNAQMYKHLPVPANATPNDLSDLVKSGARPLRARVRLTESPIPARSSNSDDTRFFDLGFKDWYGIRPEHLEDLTYLQVICCNVTFPSLVRRSYQLFASDFLPALTSAPHEGPARRGPPEARTFGLT</sequence>
<evidence type="ECO:0000313" key="3">
    <source>
        <dbReference type="Proteomes" id="UP000836404"/>
    </source>
</evidence>
<evidence type="ECO:0000256" key="1">
    <source>
        <dbReference type="SAM" id="MobiDB-lite"/>
    </source>
</evidence>
<proteinExistence type="predicted"/>
<feature type="non-terminal residue" evidence="2">
    <location>
        <position position="502"/>
    </location>
</feature>
<reference evidence="2 3" key="1">
    <citation type="submission" date="2020-10" db="EMBL/GenBank/DDBJ databases">
        <authorList>
            <person name="Sedaghatjoo S."/>
        </authorList>
    </citation>
    <scope>NUCLEOTIDE SEQUENCE [LARGE SCALE GENOMIC DNA]</scope>
    <source>
        <strain evidence="2 3">LLFL</strain>
    </source>
</reference>
<protein>
    <recommendedName>
        <fullName evidence="4">F-box domain-containing protein</fullName>
    </recommendedName>
</protein>